<comment type="caution">
    <text evidence="1">The sequence shown here is derived from an EMBL/GenBank/DDBJ whole genome shotgun (WGS) entry which is preliminary data.</text>
</comment>
<protein>
    <submittedName>
        <fullName evidence="1">Uncharacterized protein</fullName>
    </submittedName>
</protein>
<dbReference type="AlphaFoldDB" id="A0AAD1XRS5"/>
<evidence type="ECO:0000313" key="1">
    <source>
        <dbReference type="EMBL" id="CAI2377521.1"/>
    </source>
</evidence>
<reference evidence="1" key="1">
    <citation type="submission" date="2023-07" db="EMBL/GenBank/DDBJ databases">
        <authorList>
            <consortium name="AG Swart"/>
            <person name="Singh M."/>
            <person name="Singh A."/>
            <person name="Seah K."/>
            <person name="Emmerich C."/>
        </authorList>
    </citation>
    <scope>NUCLEOTIDE SEQUENCE</scope>
    <source>
        <strain evidence="1">DP1</strain>
    </source>
</reference>
<gene>
    <name evidence="1" type="ORF">ECRASSUSDP1_LOCUS18907</name>
</gene>
<evidence type="ECO:0000313" key="2">
    <source>
        <dbReference type="Proteomes" id="UP001295684"/>
    </source>
</evidence>
<name>A0AAD1XRS5_EUPCR</name>
<accession>A0AAD1XRS5</accession>
<proteinExistence type="predicted"/>
<dbReference type="EMBL" id="CAMPGE010019169">
    <property type="protein sequence ID" value="CAI2377521.1"/>
    <property type="molecule type" value="Genomic_DNA"/>
</dbReference>
<sequence>MRIRNYQKACESSEKDQTQLHRDVEAKVLKLDSKYSDLCFEVFTEKLDFNGYLEGDVCSPKRFYLGSDNYEAKNFFRKHRKLNQTIKEVDLVKILILPNQSFGKSLIKLLISPKSVIKAEDFHIYNFTKMVSQKYSLVKSTCSSLWNYTRSASLEYFRLKPTHIQRIIISGRHLENILFGKCWILEQECEPTFKNYSLVVNMETVEFYCCSPVTIYKDERCVLICTIMNEILNSTYRKTFCVTMSWGDRVIMSKEEIIQDLDCEYARDKIEINEGEVKFHLNT</sequence>
<dbReference type="Proteomes" id="UP001295684">
    <property type="component" value="Unassembled WGS sequence"/>
</dbReference>
<keyword evidence="2" id="KW-1185">Reference proteome</keyword>
<organism evidence="1 2">
    <name type="scientific">Euplotes crassus</name>
    <dbReference type="NCBI Taxonomy" id="5936"/>
    <lineage>
        <taxon>Eukaryota</taxon>
        <taxon>Sar</taxon>
        <taxon>Alveolata</taxon>
        <taxon>Ciliophora</taxon>
        <taxon>Intramacronucleata</taxon>
        <taxon>Spirotrichea</taxon>
        <taxon>Hypotrichia</taxon>
        <taxon>Euplotida</taxon>
        <taxon>Euplotidae</taxon>
        <taxon>Moneuplotes</taxon>
    </lineage>
</organism>